<dbReference type="InterPro" id="IPR051844">
    <property type="entry name" value="USH2_Complex_Protein"/>
</dbReference>
<organism evidence="6">
    <name type="scientific">Corethrella appendiculata</name>
    <dbReference type="NCBI Taxonomy" id="1370023"/>
    <lineage>
        <taxon>Eukaryota</taxon>
        <taxon>Metazoa</taxon>
        <taxon>Ecdysozoa</taxon>
        <taxon>Arthropoda</taxon>
        <taxon>Hexapoda</taxon>
        <taxon>Insecta</taxon>
        <taxon>Pterygota</taxon>
        <taxon>Neoptera</taxon>
        <taxon>Endopterygota</taxon>
        <taxon>Diptera</taxon>
        <taxon>Nematocera</taxon>
        <taxon>Culicoidea</taxon>
        <taxon>Chaoboridae</taxon>
        <taxon>Corethrella</taxon>
    </lineage>
</organism>
<feature type="compositionally biased region" description="Low complexity" evidence="4">
    <location>
        <begin position="631"/>
        <end position="644"/>
    </location>
</feature>
<dbReference type="GO" id="GO:0005929">
    <property type="term" value="C:cilium"/>
    <property type="evidence" value="ECO:0007669"/>
    <property type="project" value="TreeGrafter"/>
</dbReference>
<evidence type="ECO:0000313" key="6">
    <source>
        <dbReference type="EMBL" id="JAB55337.1"/>
    </source>
</evidence>
<comment type="subcellular location">
    <subcellularLocation>
        <location evidence="1">Cell projection</location>
    </subcellularLocation>
</comment>
<dbReference type="PANTHER" id="PTHR23116:SF36">
    <property type="entry name" value="HARMONIN"/>
    <property type="match status" value="1"/>
</dbReference>
<sequence>RIRIIRLTRPQYFQHHTANQHHYNHHNGNSNHSIPSFGFSLRGGREFGTGFFISRIEKGSEADSQGLRVGDQIVRVNGYHVDDAVHKELSQFISNQDRLTLKVRGVGIIPVKERSTDPLTWHVVPLKIAKSYDVLDEISCRDIRITLSVAPKSKLGCGICKGPEWKPGIFIQFTKDGGIAREAGLRPGDQVLSCNGIDFSDILFSEAVRIMKSSHVLELLVRTCAGLDLFPGESSGYNSSASSVTGDQSPCWGDQGSKRLSIVREESLNSNSNNTGERRHFRPKSKDRIDLDRRKDRLHAVVPPKVPDAQSNKTIIKLSENGTVINNTLIPNSSLSNYSNSNSCNSDTNNNYNKRLDDKDTKIADICFVSRQSEVKTVRVEVHRSASTNSIANINDCFKVPPPPPPNQCNNANKNEQQSHQHNRSPSVISSADSLNSSSAECSSLSSAISEELKRRAEKRNQNPSAPNSPATTNTNYQKKYGNPLGQTDERHTALMDEFKKAHKRMFKNGFVENEKPNQNENTNENGVTERQSELNNRKLNSSDNNNNDSNDNVDIWKMNGAATVLKNTKNTMKNGTTILNGHHQKEKQTNGDTVDNIVRKPQAPPPPAPVLTTFSQQPKIPTPDYDSLVSNASTSSASSSSSTKGTMGRAAATELARANGDIAEMESIESFKLTNPTSPTPRPPSYYFSPQNSGPPTMKKSQRNIAVTITEYSGTIKKEPTRFNFIENAGGNCNNNNIAQQNGNCNAKNEDLSQNLKNELERTLSRSNLKKRSDSIENLIEITNGSSGNVNKLNGGRTTVTISTNGEINNNKPILQKTQSSNIEKLSSMLAVHQKNILEKLQQQQQNGGSKDTTNSNNRVTISIQPNGIEKTQLRKTESSPPLNGILKTENSLPNGNRETHNKNIKFENIT</sequence>
<protein>
    <submittedName>
        <fullName evidence="6">Putative g2/m transition of mitotic cell cycle</fullName>
    </submittedName>
</protein>
<feature type="compositionally biased region" description="Basic and acidic residues" evidence="4">
    <location>
        <begin position="451"/>
        <end position="461"/>
    </location>
</feature>
<dbReference type="SMART" id="SM00228">
    <property type="entry name" value="PDZ"/>
    <property type="match status" value="2"/>
</dbReference>
<feature type="compositionally biased region" description="Polar residues" evidence="4">
    <location>
        <begin position="519"/>
        <end position="530"/>
    </location>
</feature>
<feature type="compositionally biased region" description="Basic and acidic residues" evidence="4">
    <location>
        <begin position="899"/>
        <end position="912"/>
    </location>
</feature>
<feature type="compositionally biased region" description="Polar residues" evidence="4">
    <location>
        <begin position="843"/>
        <end position="867"/>
    </location>
</feature>
<dbReference type="InterPro" id="IPR001478">
    <property type="entry name" value="PDZ"/>
</dbReference>
<proteinExistence type="evidence at transcript level"/>
<feature type="region of interest" description="Disordered" evidence="4">
    <location>
        <begin position="601"/>
        <end position="651"/>
    </location>
</feature>
<evidence type="ECO:0000256" key="2">
    <source>
        <dbReference type="ARBA" id="ARBA00022737"/>
    </source>
</evidence>
<evidence type="ECO:0000256" key="3">
    <source>
        <dbReference type="ARBA" id="ARBA00023273"/>
    </source>
</evidence>
<feature type="domain" description="PDZ" evidence="5">
    <location>
        <begin position="37"/>
        <end position="95"/>
    </location>
</feature>
<dbReference type="PROSITE" id="PS50106">
    <property type="entry name" value="PDZ"/>
    <property type="match status" value="2"/>
</dbReference>
<evidence type="ECO:0000256" key="1">
    <source>
        <dbReference type="ARBA" id="ARBA00004316"/>
    </source>
</evidence>
<keyword evidence="2" id="KW-0677">Repeat</keyword>
<evidence type="ECO:0000256" key="4">
    <source>
        <dbReference type="SAM" id="MobiDB-lite"/>
    </source>
</evidence>
<dbReference type="GO" id="GO:0032426">
    <property type="term" value="C:stereocilium tip"/>
    <property type="evidence" value="ECO:0007669"/>
    <property type="project" value="TreeGrafter"/>
</dbReference>
<feature type="region of interest" description="Disordered" evidence="4">
    <location>
        <begin position="843"/>
        <end position="912"/>
    </location>
</feature>
<feature type="compositionally biased region" description="Polar residues" evidence="4">
    <location>
        <begin position="462"/>
        <end position="478"/>
    </location>
</feature>
<feature type="region of interest" description="Disordered" evidence="4">
    <location>
        <begin position="394"/>
        <end position="489"/>
    </location>
</feature>
<dbReference type="GO" id="GO:0005886">
    <property type="term" value="C:plasma membrane"/>
    <property type="evidence" value="ECO:0007669"/>
    <property type="project" value="TreeGrafter"/>
</dbReference>
<dbReference type="AlphaFoldDB" id="U5EMB4"/>
<dbReference type="Pfam" id="PF00595">
    <property type="entry name" value="PDZ"/>
    <property type="match status" value="2"/>
</dbReference>
<feature type="compositionally biased region" description="Low complexity" evidence="4">
    <location>
        <begin position="430"/>
        <end position="450"/>
    </location>
</feature>
<dbReference type="Gene3D" id="2.30.42.10">
    <property type="match status" value="2"/>
</dbReference>
<feature type="region of interest" description="Disordered" evidence="4">
    <location>
        <begin position="510"/>
        <end position="554"/>
    </location>
</feature>
<dbReference type="GO" id="GO:0002142">
    <property type="term" value="C:stereocilia ankle link complex"/>
    <property type="evidence" value="ECO:0007669"/>
    <property type="project" value="TreeGrafter"/>
</dbReference>
<reference evidence="6" key="1">
    <citation type="journal article" date="2014" name="Insect Biochem. Mol. Biol.">
        <title>An insight into the sialome of the frog biting fly, Corethrella appendiculata.</title>
        <authorList>
            <person name="Ribeiro J.M.C."/>
            <person name="Chagas A.C."/>
            <person name="Pham V.M."/>
            <person name="Lounibos L.P."/>
            <person name="Calvo E."/>
        </authorList>
    </citation>
    <scope>NUCLEOTIDE SEQUENCE</scope>
    <source>
        <tissue evidence="6">Salivary glands</tissue>
    </source>
</reference>
<dbReference type="FunFam" id="2.30.42.10:FF:000219">
    <property type="entry name" value="Uncharacterized protein, isoform C"/>
    <property type="match status" value="1"/>
</dbReference>
<feature type="compositionally biased region" description="Polar residues" evidence="4">
    <location>
        <begin position="408"/>
        <end position="429"/>
    </location>
</feature>
<feature type="domain" description="PDZ" evidence="5">
    <location>
        <begin position="144"/>
        <end position="214"/>
    </location>
</feature>
<keyword evidence="3" id="KW-0966">Cell projection</keyword>
<dbReference type="SUPFAM" id="SSF50156">
    <property type="entry name" value="PDZ domain-like"/>
    <property type="match status" value="2"/>
</dbReference>
<dbReference type="InterPro" id="IPR036034">
    <property type="entry name" value="PDZ_sf"/>
</dbReference>
<name>U5EMB4_9DIPT</name>
<feature type="non-terminal residue" evidence="6">
    <location>
        <position position="1"/>
    </location>
</feature>
<evidence type="ECO:0000259" key="5">
    <source>
        <dbReference type="PROSITE" id="PS50106"/>
    </source>
</evidence>
<accession>U5EMB4</accession>
<dbReference type="EMBL" id="GANO01004534">
    <property type="protein sequence ID" value="JAB55337.1"/>
    <property type="molecule type" value="mRNA"/>
</dbReference>
<dbReference type="PANTHER" id="PTHR23116">
    <property type="entry name" value="PDZ DOMAIN CONTAINING WHIRLIN AND HARMONIN-RELATED"/>
    <property type="match status" value="1"/>
</dbReference>
<feature type="compositionally biased region" description="Low complexity" evidence="4">
    <location>
        <begin position="542"/>
        <end position="553"/>
    </location>
</feature>